<feature type="domain" description="Ubiquitin-like" evidence="5">
    <location>
        <begin position="59"/>
        <end position="137"/>
    </location>
</feature>
<feature type="compositionally biased region" description="Low complexity" evidence="4">
    <location>
        <begin position="235"/>
        <end position="255"/>
    </location>
</feature>
<dbReference type="InterPro" id="IPR035896">
    <property type="entry name" value="AN1-like_Znf"/>
</dbReference>
<organism evidence="6 7">
    <name type="scientific">Haemonchus contortus</name>
    <name type="common">Barber pole worm</name>
    <dbReference type="NCBI Taxonomy" id="6289"/>
    <lineage>
        <taxon>Eukaryota</taxon>
        <taxon>Metazoa</taxon>
        <taxon>Ecdysozoa</taxon>
        <taxon>Nematoda</taxon>
        <taxon>Chromadorea</taxon>
        <taxon>Rhabditida</taxon>
        <taxon>Rhabditina</taxon>
        <taxon>Rhabditomorpha</taxon>
        <taxon>Strongyloidea</taxon>
        <taxon>Trichostrongylidae</taxon>
        <taxon>Haemonchus</taxon>
    </lineage>
</organism>
<evidence type="ECO:0000259" key="5">
    <source>
        <dbReference type="PROSITE" id="PS50053"/>
    </source>
</evidence>
<dbReference type="OrthoDB" id="428577at2759"/>
<evidence type="ECO:0000256" key="1">
    <source>
        <dbReference type="ARBA" id="ARBA00022723"/>
    </source>
</evidence>
<dbReference type="InterPro" id="IPR000058">
    <property type="entry name" value="Znf_AN1"/>
</dbReference>
<dbReference type="SMART" id="SM00213">
    <property type="entry name" value="UBQ"/>
    <property type="match status" value="1"/>
</dbReference>
<dbReference type="AlphaFoldDB" id="A0A7I4YL16"/>
<reference evidence="7" key="1">
    <citation type="submission" date="2020-12" db="UniProtKB">
        <authorList>
            <consortium name="WormBaseParasite"/>
        </authorList>
    </citation>
    <scope>IDENTIFICATION</scope>
    <source>
        <strain evidence="7">MHco3</strain>
    </source>
</reference>
<keyword evidence="2" id="KW-0863">Zinc-finger</keyword>
<name>A0A7I4YL16_HAECO</name>
<keyword evidence="6" id="KW-1185">Reference proteome</keyword>
<dbReference type="InterPro" id="IPR050652">
    <property type="entry name" value="AN1_A20_ZnFinger"/>
</dbReference>
<dbReference type="PANTHER" id="PTHR10634">
    <property type="entry name" value="AN1-TYPE ZINC FINGER PROTEIN"/>
    <property type="match status" value="1"/>
</dbReference>
<dbReference type="WBParaSite" id="HCON_00107010-00001">
    <property type="protein sequence ID" value="HCON_00107010-00001"/>
    <property type="gene ID" value="HCON_00107010"/>
</dbReference>
<protein>
    <submittedName>
        <fullName evidence="7">Ubiquitin-like domain-containing protein</fullName>
    </submittedName>
</protein>
<dbReference type="Proteomes" id="UP000025227">
    <property type="component" value="Unplaced"/>
</dbReference>
<dbReference type="OMA" id="HYCGIDY"/>
<dbReference type="GO" id="GO:0008270">
    <property type="term" value="F:zinc ion binding"/>
    <property type="evidence" value="ECO:0007669"/>
    <property type="project" value="UniProtKB-KW"/>
</dbReference>
<dbReference type="SUPFAM" id="SSF118310">
    <property type="entry name" value="AN1-like Zinc finger"/>
    <property type="match status" value="1"/>
</dbReference>
<evidence type="ECO:0000256" key="4">
    <source>
        <dbReference type="SAM" id="MobiDB-lite"/>
    </source>
</evidence>
<dbReference type="Pfam" id="PF00240">
    <property type="entry name" value="ubiquitin"/>
    <property type="match status" value="1"/>
</dbReference>
<evidence type="ECO:0000256" key="2">
    <source>
        <dbReference type="ARBA" id="ARBA00022771"/>
    </source>
</evidence>
<accession>A0A7I4YL16</accession>
<keyword evidence="1" id="KW-0479">Metal-binding</keyword>
<proteinExistence type="predicted"/>
<dbReference type="CDD" id="cd17039">
    <property type="entry name" value="Ubl_ubiquitin_like"/>
    <property type="match status" value="1"/>
</dbReference>
<evidence type="ECO:0000313" key="6">
    <source>
        <dbReference type="Proteomes" id="UP000025227"/>
    </source>
</evidence>
<sequence length="389" mass="43256">IVRLVVSMGRRSKTKSSFSDSSLSRPEAGHSTSSSSSGRSPNRSPMIESLQQHYCSALLAITVKTTMEGGPGAKILVPPLCRVAELKSIVFDATDVPTDKQVLIYNDVVLKNDSATIANYGITKDCTIILNIKMSTGSKVARSHANMSMLFMPLVMQQGSLPSLRHTIKQMSSVRGCHHCSCCSCDDGRPLYRGKIDTSREYSTNWTPAKQMENELTRNRMKHLLWKRKRSRTLSEASSSETSPTPYTESSAASLSCSSSDSKMLKSSQSYEPTLTEKQLKTFFDPPESVEELELTRNNLVLPPSTVNELLELKAAQRKSADSICQFCHKKLALTEQHIQCLCEEKFCKKHRSPAAHFCGIDYKHTGRSKINKDNPKIFEGGLHKAREE</sequence>
<dbReference type="SMART" id="SM00154">
    <property type="entry name" value="ZnF_AN1"/>
    <property type="match status" value="1"/>
</dbReference>
<keyword evidence="3" id="KW-0862">Zinc</keyword>
<evidence type="ECO:0000256" key="3">
    <source>
        <dbReference type="ARBA" id="ARBA00022833"/>
    </source>
</evidence>
<feature type="region of interest" description="Disordered" evidence="4">
    <location>
        <begin position="227"/>
        <end position="255"/>
    </location>
</feature>
<dbReference type="InterPro" id="IPR000626">
    <property type="entry name" value="Ubiquitin-like_dom"/>
</dbReference>
<dbReference type="PANTHER" id="PTHR10634:SF67">
    <property type="entry name" value="AN1-TYPE ZINC FINGER PROTEIN 3"/>
    <property type="match status" value="1"/>
</dbReference>
<dbReference type="InterPro" id="IPR029071">
    <property type="entry name" value="Ubiquitin-like_domsf"/>
</dbReference>
<dbReference type="PROSITE" id="PS50053">
    <property type="entry name" value="UBIQUITIN_2"/>
    <property type="match status" value="1"/>
</dbReference>
<dbReference type="Gene3D" id="4.10.1110.10">
    <property type="entry name" value="AN1-like Zinc finger"/>
    <property type="match status" value="1"/>
</dbReference>
<evidence type="ECO:0000313" key="7">
    <source>
        <dbReference type="WBParaSite" id="HCON_00107010-00001"/>
    </source>
</evidence>
<feature type="region of interest" description="Disordered" evidence="4">
    <location>
        <begin position="1"/>
        <end position="45"/>
    </location>
</feature>
<dbReference type="Gene3D" id="3.10.20.90">
    <property type="entry name" value="Phosphatidylinositol 3-kinase Catalytic Subunit, Chain A, domain 1"/>
    <property type="match status" value="1"/>
</dbReference>
<feature type="compositionally biased region" description="Low complexity" evidence="4">
    <location>
        <begin position="15"/>
        <end position="45"/>
    </location>
</feature>
<dbReference type="SUPFAM" id="SSF54236">
    <property type="entry name" value="Ubiquitin-like"/>
    <property type="match status" value="1"/>
</dbReference>